<comment type="caution">
    <text evidence="1">The sequence shown here is derived from an EMBL/GenBank/DDBJ whole genome shotgun (WGS) entry which is preliminary data.</text>
</comment>
<name>A0A918WM77_9BACT</name>
<reference evidence="1" key="2">
    <citation type="submission" date="2020-09" db="EMBL/GenBank/DDBJ databases">
        <authorList>
            <person name="Sun Q."/>
            <person name="Kim S."/>
        </authorList>
    </citation>
    <scope>NUCLEOTIDE SEQUENCE</scope>
    <source>
        <strain evidence="1">KCTC 12988</strain>
    </source>
</reference>
<gene>
    <name evidence="1" type="ORF">GCM10007100_23850</name>
</gene>
<dbReference type="AlphaFoldDB" id="A0A918WM77"/>
<protein>
    <submittedName>
        <fullName evidence="1">Uncharacterized protein</fullName>
    </submittedName>
</protein>
<evidence type="ECO:0000313" key="1">
    <source>
        <dbReference type="EMBL" id="GHC56173.1"/>
    </source>
</evidence>
<reference evidence="1" key="1">
    <citation type="journal article" date="2014" name="Int. J. Syst. Evol. Microbiol.">
        <title>Complete genome sequence of Corynebacterium casei LMG S-19264T (=DSM 44701T), isolated from a smear-ripened cheese.</title>
        <authorList>
            <consortium name="US DOE Joint Genome Institute (JGI-PGF)"/>
            <person name="Walter F."/>
            <person name="Albersmeier A."/>
            <person name="Kalinowski J."/>
            <person name="Ruckert C."/>
        </authorList>
    </citation>
    <scope>NUCLEOTIDE SEQUENCE</scope>
    <source>
        <strain evidence="1">KCTC 12988</strain>
    </source>
</reference>
<organism evidence="1 2">
    <name type="scientific">Roseibacillus persicicus</name>
    <dbReference type="NCBI Taxonomy" id="454148"/>
    <lineage>
        <taxon>Bacteria</taxon>
        <taxon>Pseudomonadati</taxon>
        <taxon>Verrucomicrobiota</taxon>
        <taxon>Verrucomicrobiia</taxon>
        <taxon>Verrucomicrobiales</taxon>
        <taxon>Verrucomicrobiaceae</taxon>
        <taxon>Roseibacillus</taxon>
    </lineage>
</organism>
<evidence type="ECO:0000313" key="2">
    <source>
        <dbReference type="Proteomes" id="UP000644507"/>
    </source>
</evidence>
<dbReference type="EMBL" id="BMXI01000009">
    <property type="protein sequence ID" value="GHC56173.1"/>
    <property type="molecule type" value="Genomic_DNA"/>
</dbReference>
<accession>A0A918WM77</accession>
<proteinExistence type="predicted"/>
<sequence length="71" mass="8266">MFTQISEDFTELQTRELILAVETEFNVDLENSQFNERLGSEAYVLNLRDNLTLQILAELVELELKSREESS</sequence>
<dbReference type="Proteomes" id="UP000644507">
    <property type="component" value="Unassembled WGS sequence"/>
</dbReference>
<keyword evidence="2" id="KW-1185">Reference proteome</keyword>